<dbReference type="Pfam" id="PF17186">
    <property type="entry name" value="Lipocalin_9"/>
    <property type="match status" value="1"/>
</dbReference>
<accession>V5SEL2</accession>
<organism evidence="2 3">
    <name type="scientific">Hyphomicrobium nitrativorans NL23</name>
    <dbReference type="NCBI Taxonomy" id="1029756"/>
    <lineage>
        <taxon>Bacteria</taxon>
        <taxon>Pseudomonadati</taxon>
        <taxon>Pseudomonadota</taxon>
        <taxon>Alphaproteobacteria</taxon>
        <taxon>Hyphomicrobiales</taxon>
        <taxon>Hyphomicrobiaceae</taxon>
        <taxon>Hyphomicrobium</taxon>
    </lineage>
</organism>
<dbReference type="PANTHER" id="PTHR38591">
    <property type="entry name" value="HYDROLASE"/>
    <property type="match status" value="1"/>
</dbReference>
<protein>
    <submittedName>
        <fullName evidence="2">Iron ABC transporter permease</fullName>
    </submittedName>
</protein>
<dbReference type="Gene3D" id="2.40.370.10">
    <property type="entry name" value="AttH-like domain"/>
    <property type="match status" value="2"/>
</dbReference>
<dbReference type="HOGENOM" id="CLU_040626_0_0_5"/>
<sequence>MVCCLGALAGGGVWAAGGGGFAGLGEEATGFAEVTPGRTFFFPADLGAHPDYRIEWWYVTANLKDAAGEDYGVQWTLFRQALEPGPQREGWASQQVWMGHAGLTSRETHRFSEAVARGGIGQAGVSAQPFAAWIDDWTFASDSTAGDGLASATLSATGADFSYALTLKSVRPMVLQGDNGYSVKSDHGQASYYYSQPFFDVSGRVTLDGREIDVTGRAWMDREWSSQPLAPGQKGWDWFSLHLPDGEKLMLFQLRSDTDAPFYAGTWIAAGGHATPLDRGDIVLVPLRTHDVAGRQVPVEWSVEIESRGLRIATTPLNPESWMATSFAYWEGPVRFTGTHDGEGYLEMTGY</sequence>
<dbReference type="STRING" id="1029756.W911_11830"/>
<keyword evidence="3" id="KW-1185">Reference proteome</keyword>
<gene>
    <name evidence="2" type="ORF">W911_11830</name>
</gene>
<dbReference type="InterPro" id="IPR023374">
    <property type="entry name" value="AttH-like_dom_sf"/>
</dbReference>
<reference evidence="2 3" key="1">
    <citation type="journal article" date="2014" name="Genome Announc.">
        <title>Complete Genome Sequence of Hyphomicrobium nitrativorans Strain NL23, a Denitrifying Bacterium Isolated from Biofilm of a Methanol-Fed Denitrification System Treating Seawater at the Montreal Biodome.</title>
        <authorList>
            <person name="Martineau C."/>
            <person name="Villeneuve C."/>
            <person name="Mauffrey F."/>
            <person name="Villemur R."/>
        </authorList>
    </citation>
    <scope>NUCLEOTIDE SEQUENCE [LARGE SCALE GENOMIC DNA]</scope>
    <source>
        <strain evidence="2">NL23</strain>
    </source>
</reference>
<dbReference type="SUPFAM" id="SSF159245">
    <property type="entry name" value="AttH-like"/>
    <property type="match status" value="1"/>
</dbReference>
<dbReference type="InterPro" id="IPR010791">
    <property type="entry name" value="AttH_dom"/>
</dbReference>
<evidence type="ECO:0000259" key="1">
    <source>
        <dbReference type="Pfam" id="PF07143"/>
    </source>
</evidence>
<dbReference type="KEGG" id="hni:W911_11830"/>
<evidence type="ECO:0000313" key="2">
    <source>
        <dbReference type="EMBL" id="AHB48937.1"/>
    </source>
</evidence>
<proteinExistence type="predicted"/>
<evidence type="ECO:0000313" key="3">
    <source>
        <dbReference type="Proteomes" id="UP000018542"/>
    </source>
</evidence>
<dbReference type="PANTHER" id="PTHR38591:SF1">
    <property type="entry name" value="BLL1000 PROTEIN"/>
    <property type="match status" value="1"/>
</dbReference>
<dbReference type="AlphaFoldDB" id="V5SEL2"/>
<dbReference type="EMBL" id="CP006912">
    <property type="protein sequence ID" value="AHB48937.1"/>
    <property type="molecule type" value="Genomic_DNA"/>
</dbReference>
<dbReference type="PATRIC" id="fig|1029756.8.peg.2456"/>
<dbReference type="Pfam" id="PF07143">
    <property type="entry name" value="CrtC"/>
    <property type="match status" value="1"/>
</dbReference>
<dbReference type="Proteomes" id="UP000018542">
    <property type="component" value="Chromosome"/>
</dbReference>
<name>V5SEL2_9HYPH</name>
<feature type="domain" description="AttH" evidence="1">
    <location>
        <begin position="54"/>
        <end position="226"/>
    </location>
</feature>